<dbReference type="PANTHER" id="PTHR24322">
    <property type="entry name" value="PKSB"/>
    <property type="match status" value="1"/>
</dbReference>
<proteinExistence type="inferred from homology"/>
<sequence>MPENVLDILKETLITFILCLYYQIVAIIKAFLPTSVQGKSINGETVLITGAGSGIGRCMAIRFAKLGARLVLWDINEAGNKETAAKVAEAGATVKTYTVDLCNRADVYRVAERVKKEVGDVDILVNNAGIVTGRKFLDCPDDMIQKTMDVNIMAHYWTVKAFLPGMIERDHGHIVSIASSAGLVGVTGLADYCASKHAAVGFDESMRFELYSMGKRGVNTTVVCPYFINTGMFEGVKTRFPYLLPILEQDYVADMIVDAVLCNQHILLLPRILYFIMALKWVLPTHCQFLLADLMGINHFMDTFRGRQNKNE</sequence>
<protein>
    <recommendedName>
        <fullName evidence="8">Epidermal retinol dehydrogenase 2</fullName>
    </recommendedName>
</protein>
<organism evidence="6 7">
    <name type="scientific">Sinanodonta woodiana</name>
    <name type="common">Chinese pond mussel</name>
    <name type="synonym">Anodonta woodiana</name>
    <dbReference type="NCBI Taxonomy" id="1069815"/>
    <lineage>
        <taxon>Eukaryota</taxon>
        <taxon>Metazoa</taxon>
        <taxon>Spiralia</taxon>
        <taxon>Lophotrochozoa</taxon>
        <taxon>Mollusca</taxon>
        <taxon>Bivalvia</taxon>
        <taxon>Autobranchia</taxon>
        <taxon>Heteroconchia</taxon>
        <taxon>Palaeoheterodonta</taxon>
        <taxon>Unionida</taxon>
        <taxon>Unionoidea</taxon>
        <taxon>Unionidae</taxon>
        <taxon>Unioninae</taxon>
        <taxon>Sinanodonta</taxon>
    </lineage>
</organism>
<accession>A0ABD3XXQ8</accession>
<evidence type="ECO:0008006" key="8">
    <source>
        <dbReference type="Google" id="ProtNLM"/>
    </source>
</evidence>
<dbReference type="Proteomes" id="UP001634394">
    <property type="component" value="Unassembled WGS sequence"/>
</dbReference>
<dbReference type="EMBL" id="JBJQND010000001">
    <property type="protein sequence ID" value="KAL3889778.1"/>
    <property type="molecule type" value="Genomic_DNA"/>
</dbReference>
<keyword evidence="3" id="KW-0520">NAD</keyword>
<evidence type="ECO:0000256" key="4">
    <source>
        <dbReference type="RuleBase" id="RU000363"/>
    </source>
</evidence>
<dbReference type="CDD" id="cd05339">
    <property type="entry name" value="17beta-HSDXI-like_SDR_c"/>
    <property type="match status" value="1"/>
</dbReference>
<evidence type="ECO:0000313" key="6">
    <source>
        <dbReference type="EMBL" id="KAL3889778.1"/>
    </source>
</evidence>
<name>A0ABD3XXQ8_SINWO</name>
<dbReference type="Pfam" id="PF00106">
    <property type="entry name" value="adh_short"/>
    <property type="match status" value="1"/>
</dbReference>
<evidence type="ECO:0000256" key="2">
    <source>
        <dbReference type="ARBA" id="ARBA00023002"/>
    </source>
</evidence>
<feature type="transmembrane region" description="Helical" evidence="5">
    <location>
        <begin position="12"/>
        <end position="32"/>
    </location>
</feature>
<dbReference type="InterPro" id="IPR002347">
    <property type="entry name" value="SDR_fam"/>
</dbReference>
<reference evidence="6 7" key="1">
    <citation type="submission" date="2024-11" db="EMBL/GenBank/DDBJ databases">
        <title>Chromosome-level genome assembly of the freshwater bivalve Anodonta woodiana.</title>
        <authorList>
            <person name="Chen X."/>
        </authorList>
    </citation>
    <scope>NUCLEOTIDE SEQUENCE [LARGE SCALE GENOMIC DNA]</scope>
    <source>
        <strain evidence="6">MN2024</strain>
        <tissue evidence="6">Gills</tissue>
    </source>
</reference>
<keyword evidence="5" id="KW-1133">Transmembrane helix</keyword>
<dbReference type="GO" id="GO:0016491">
    <property type="term" value="F:oxidoreductase activity"/>
    <property type="evidence" value="ECO:0007669"/>
    <property type="project" value="UniProtKB-KW"/>
</dbReference>
<dbReference type="SUPFAM" id="SSF51735">
    <property type="entry name" value="NAD(P)-binding Rossmann-fold domains"/>
    <property type="match status" value="1"/>
</dbReference>
<keyword evidence="5" id="KW-0812">Transmembrane</keyword>
<evidence type="ECO:0000256" key="5">
    <source>
        <dbReference type="SAM" id="Phobius"/>
    </source>
</evidence>
<keyword evidence="7" id="KW-1185">Reference proteome</keyword>
<dbReference type="InterPro" id="IPR036291">
    <property type="entry name" value="NAD(P)-bd_dom_sf"/>
</dbReference>
<dbReference type="PRINTS" id="PR00081">
    <property type="entry name" value="GDHRDH"/>
</dbReference>
<evidence type="ECO:0000256" key="1">
    <source>
        <dbReference type="ARBA" id="ARBA00006484"/>
    </source>
</evidence>
<keyword evidence="2" id="KW-0560">Oxidoreductase</keyword>
<gene>
    <name evidence="6" type="ORF">ACJMK2_002106</name>
</gene>
<dbReference type="FunFam" id="3.40.50.720:FF:000202">
    <property type="entry name" value="Short-chain dehydrogenase/reductase family 16C member 6"/>
    <property type="match status" value="1"/>
</dbReference>
<dbReference type="PANTHER" id="PTHR24322:SF746">
    <property type="entry name" value="SHORT CHAIN DEHYDROGENASE_REDUCTASE FAMILY 16C MEMBER 5"/>
    <property type="match status" value="1"/>
</dbReference>
<dbReference type="PRINTS" id="PR00080">
    <property type="entry name" value="SDRFAMILY"/>
</dbReference>
<dbReference type="Gene3D" id="3.40.50.720">
    <property type="entry name" value="NAD(P)-binding Rossmann-like Domain"/>
    <property type="match status" value="1"/>
</dbReference>
<evidence type="ECO:0000256" key="3">
    <source>
        <dbReference type="ARBA" id="ARBA00023027"/>
    </source>
</evidence>
<keyword evidence="5" id="KW-0472">Membrane</keyword>
<dbReference type="AlphaFoldDB" id="A0ABD3XXQ8"/>
<comment type="similarity">
    <text evidence="1 4">Belongs to the short-chain dehydrogenases/reductases (SDR) family.</text>
</comment>
<evidence type="ECO:0000313" key="7">
    <source>
        <dbReference type="Proteomes" id="UP001634394"/>
    </source>
</evidence>
<comment type="caution">
    <text evidence="6">The sequence shown here is derived from an EMBL/GenBank/DDBJ whole genome shotgun (WGS) entry which is preliminary data.</text>
</comment>